<dbReference type="Proteomes" id="UP000192455">
    <property type="component" value="Unassembled WGS sequence"/>
</dbReference>
<dbReference type="GO" id="GO:0006772">
    <property type="term" value="P:thiamine metabolic process"/>
    <property type="evidence" value="ECO:0007669"/>
    <property type="project" value="UniProtKB-UniRule"/>
</dbReference>
<dbReference type="PANTHER" id="PTHR41299">
    <property type="entry name" value="THIAMINE PYROPHOSPHOKINASE"/>
    <property type="match status" value="1"/>
</dbReference>
<name>A0A1R3WVJ3_9RHOB</name>
<evidence type="ECO:0000256" key="5">
    <source>
        <dbReference type="NCBIfam" id="TIGR01378"/>
    </source>
</evidence>
<dbReference type="EC" id="2.7.6.2" evidence="5"/>
<proteinExistence type="predicted"/>
<evidence type="ECO:0000256" key="2">
    <source>
        <dbReference type="ARBA" id="ARBA00022741"/>
    </source>
</evidence>
<dbReference type="InterPro" id="IPR007371">
    <property type="entry name" value="TPK_catalytic"/>
</dbReference>
<dbReference type="EMBL" id="FTPS01000001">
    <property type="protein sequence ID" value="SIT82405.1"/>
    <property type="molecule type" value="Genomic_DNA"/>
</dbReference>
<evidence type="ECO:0000256" key="3">
    <source>
        <dbReference type="ARBA" id="ARBA00022777"/>
    </source>
</evidence>
<dbReference type="Gene3D" id="3.40.50.10240">
    <property type="entry name" value="Thiamin pyrophosphokinase, catalytic domain"/>
    <property type="match status" value="1"/>
</dbReference>
<dbReference type="GO" id="GO:0030975">
    <property type="term" value="F:thiamine binding"/>
    <property type="evidence" value="ECO:0007669"/>
    <property type="project" value="InterPro"/>
</dbReference>
<dbReference type="SUPFAM" id="SSF63862">
    <property type="entry name" value="Thiamin pyrophosphokinase, substrate-binding domain"/>
    <property type="match status" value="1"/>
</dbReference>
<dbReference type="InterPro" id="IPR036759">
    <property type="entry name" value="TPK_catalytic_sf"/>
</dbReference>
<feature type="domain" description="Thiamin pyrophosphokinase thiamin-binding" evidence="6">
    <location>
        <begin position="137"/>
        <end position="210"/>
    </location>
</feature>
<dbReference type="SUPFAM" id="SSF63999">
    <property type="entry name" value="Thiamin pyrophosphokinase, catalytic domain"/>
    <property type="match status" value="1"/>
</dbReference>
<evidence type="ECO:0000313" key="7">
    <source>
        <dbReference type="EMBL" id="SIT82405.1"/>
    </source>
</evidence>
<dbReference type="GO" id="GO:0009229">
    <property type="term" value="P:thiamine diphosphate biosynthetic process"/>
    <property type="evidence" value="ECO:0007669"/>
    <property type="project" value="InterPro"/>
</dbReference>
<sequence length="234" mass="24105">MNEPSQAAQPVIVTSAQPVTLIGGGPLGHEDLRLALAHAPLLVAADGGAHAALAAGHVPEAVIGDLDSVGTGLPRGITPERMHRIAEQDSTDFDKALRNIDAPLVIGVGFCGGRLDHQFAAFSTLLEQAARPCILLGSTDIVFHAPPALQLDLVPDTRVSLMPLVPLGGRSRGLRWPIDGLRLAPGGRLGTSNRATGPVTLDIDGEGMLVVLPRAELGAAVAGLAAARDAGRQR</sequence>
<evidence type="ECO:0000256" key="4">
    <source>
        <dbReference type="ARBA" id="ARBA00022840"/>
    </source>
</evidence>
<keyword evidence="1" id="KW-0808">Transferase</keyword>
<keyword evidence="3 7" id="KW-0418">Kinase</keyword>
<evidence type="ECO:0000256" key="1">
    <source>
        <dbReference type="ARBA" id="ARBA00022679"/>
    </source>
</evidence>
<dbReference type="InterPro" id="IPR053149">
    <property type="entry name" value="TPK"/>
</dbReference>
<dbReference type="SMART" id="SM00983">
    <property type="entry name" value="TPK_B1_binding"/>
    <property type="match status" value="1"/>
</dbReference>
<dbReference type="CDD" id="cd07995">
    <property type="entry name" value="TPK"/>
    <property type="match status" value="1"/>
</dbReference>
<keyword evidence="2" id="KW-0547">Nucleotide-binding</keyword>
<dbReference type="GO" id="GO:0005524">
    <property type="term" value="F:ATP binding"/>
    <property type="evidence" value="ECO:0007669"/>
    <property type="project" value="UniProtKB-KW"/>
</dbReference>
<evidence type="ECO:0000259" key="6">
    <source>
        <dbReference type="SMART" id="SM00983"/>
    </source>
</evidence>
<reference evidence="7 8" key="1">
    <citation type="submission" date="2017-01" db="EMBL/GenBank/DDBJ databases">
        <authorList>
            <person name="Mah S.A."/>
            <person name="Swanson W.J."/>
            <person name="Moy G.W."/>
            <person name="Vacquier V.D."/>
        </authorList>
    </citation>
    <scope>NUCLEOTIDE SEQUENCE [LARGE SCALE GENOMIC DNA]</scope>
    <source>
        <strain evidence="7 8">DSM 21219</strain>
    </source>
</reference>
<dbReference type="OrthoDB" id="7057856at2"/>
<dbReference type="PANTHER" id="PTHR41299:SF1">
    <property type="entry name" value="THIAMINE PYROPHOSPHOKINASE"/>
    <property type="match status" value="1"/>
</dbReference>
<dbReference type="InterPro" id="IPR006282">
    <property type="entry name" value="Thi_PPkinase"/>
</dbReference>
<accession>A0A1R3WVJ3</accession>
<evidence type="ECO:0000313" key="8">
    <source>
        <dbReference type="Proteomes" id="UP000192455"/>
    </source>
</evidence>
<dbReference type="NCBIfam" id="TIGR01378">
    <property type="entry name" value="thi_PPkinase"/>
    <property type="match status" value="1"/>
</dbReference>
<dbReference type="GO" id="GO:0004788">
    <property type="term" value="F:thiamine diphosphokinase activity"/>
    <property type="evidence" value="ECO:0007669"/>
    <property type="project" value="UniProtKB-UniRule"/>
</dbReference>
<dbReference type="InterPro" id="IPR036371">
    <property type="entry name" value="TPK_B1-bd_sf"/>
</dbReference>
<keyword evidence="4" id="KW-0067">ATP-binding</keyword>
<dbReference type="InterPro" id="IPR007373">
    <property type="entry name" value="Thiamin_PyroPKinase_B1-bd"/>
</dbReference>
<dbReference type="RefSeq" id="WP_076649438.1">
    <property type="nucleotide sequence ID" value="NZ_FTPS01000001.1"/>
</dbReference>
<dbReference type="Pfam" id="PF04263">
    <property type="entry name" value="TPK_catalytic"/>
    <property type="match status" value="1"/>
</dbReference>
<protein>
    <recommendedName>
        <fullName evidence="5">Thiamine diphosphokinase</fullName>
        <ecNumber evidence="5">2.7.6.2</ecNumber>
    </recommendedName>
</protein>
<dbReference type="STRING" id="515897.SAMN05421849_1688"/>
<organism evidence="7 8">
    <name type="scientific">Pontibaca methylaminivorans</name>
    <dbReference type="NCBI Taxonomy" id="515897"/>
    <lineage>
        <taxon>Bacteria</taxon>
        <taxon>Pseudomonadati</taxon>
        <taxon>Pseudomonadota</taxon>
        <taxon>Alphaproteobacteria</taxon>
        <taxon>Rhodobacterales</taxon>
        <taxon>Roseobacteraceae</taxon>
        <taxon>Pontibaca</taxon>
    </lineage>
</organism>
<gene>
    <name evidence="7" type="ORF">SAMN05421849_1688</name>
</gene>
<keyword evidence="8" id="KW-1185">Reference proteome</keyword>
<dbReference type="GO" id="GO:0016301">
    <property type="term" value="F:kinase activity"/>
    <property type="evidence" value="ECO:0007669"/>
    <property type="project" value="UniProtKB-KW"/>
</dbReference>
<dbReference type="AlphaFoldDB" id="A0A1R3WVJ3"/>